<evidence type="ECO:0000259" key="1">
    <source>
        <dbReference type="PROSITE" id="PS51340"/>
    </source>
</evidence>
<dbReference type="PANTHER" id="PTHR14237">
    <property type="entry name" value="MOLYBDOPTERIN COFACTOR SULFURASE MOSC"/>
    <property type="match status" value="1"/>
</dbReference>
<dbReference type="InterPro" id="IPR011037">
    <property type="entry name" value="Pyrv_Knase-like_insert_dom_sf"/>
</dbReference>
<reference evidence="5" key="2">
    <citation type="journal article" date="2019" name="Int. J. Syst. Evol. Microbiol.">
        <title>The Global Catalogue of Microorganisms (GCM) 10K type strain sequencing project: providing services to taxonomists for standard genome sequencing and annotation.</title>
        <authorList>
            <consortium name="The Broad Institute Genomics Platform"/>
            <consortium name="The Broad Institute Genome Sequencing Center for Infectious Disease"/>
            <person name="Wu L."/>
            <person name="Ma J."/>
        </authorList>
    </citation>
    <scope>NUCLEOTIDE SEQUENCE [LARGE SCALE GENOMIC DNA]</scope>
    <source>
        <strain evidence="5">CGMCC 1.18437</strain>
    </source>
</reference>
<evidence type="ECO:0000313" key="3">
    <source>
        <dbReference type="EMBL" id="MBB5376577.1"/>
    </source>
</evidence>
<dbReference type="PROSITE" id="PS51340">
    <property type="entry name" value="MOSC"/>
    <property type="match status" value="1"/>
</dbReference>
<protein>
    <submittedName>
        <fullName evidence="2">Molybdenum cofactor sulfurase</fullName>
    </submittedName>
</protein>
<dbReference type="InterPro" id="IPR005303">
    <property type="entry name" value="MOCOS_middle"/>
</dbReference>
<dbReference type="AlphaFoldDB" id="A0A7W8KE97"/>
<reference evidence="2" key="1">
    <citation type="journal article" date="2014" name="Int. J. Syst. Evol. Microbiol.">
        <title>Complete genome of a new Firmicutes species belonging to the dominant human colonic microbiota ('Ruminococcus bicirculans') reveals two chromosomes and a selective capacity to utilize plant glucans.</title>
        <authorList>
            <consortium name="NISC Comparative Sequencing Program"/>
            <person name="Wegmann U."/>
            <person name="Louis P."/>
            <person name="Goesmann A."/>
            <person name="Henrissat B."/>
            <person name="Duncan S.H."/>
            <person name="Flint H.J."/>
        </authorList>
    </citation>
    <scope>NUCLEOTIDE SEQUENCE</scope>
    <source>
        <strain evidence="2">CGMCC 1.18437</strain>
    </source>
</reference>
<reference evidence="3 4" key="3">
    <citation type="submission" date="2020-08" db="EMBL/GenBank/DDBJ databases">
        <title>Genomic Encyclopedia of Type Strains, Phase IV (KMG-IV): sequencing the most valuable type-strain genomes for metagenomic binning, comparative biology and taxonomic classification.</title>
        <authorList>
            <person name="Goeker M."/>
        </authorList>
    </citation>
    <scope>NUCLEOTIDE SEQUENCE [LARGE SCALE GENOMIC DNA]</scope>
    <source>
        <strain evidence="3 4">DSM 27521</strain>
    </source>
</reference>
<sequence length="270" mass="29203">MTVTLAALYIYPVKSCAEVRLDAARAEPRGLAGDRRWALVGPDGRLLTQRELPRMRLIEPVWDGTLRGLRAPGLPDLPLPAEATGPRVPATLWGEAIGGLRVSPEAEAWLEAFLDAPCDLVALPADASRWQEGKPFRAPLGYADGNPYHLISTTSLDTLGDASRSPLDFRPNLVVEGALPFAEDGWRRVQVGPVGFQVVESCARCSVVNVDPGGRMTAEPLRTLARHRRRGHAILFGQHLILEGTPGLTLTVGDSVTVLDWSPEPNPSYG</sequence>
<dbReference type="EMBL" id="BNAJ01000004">
    <property type="protein sequence ID" value="GHF43015.1"/>
    <property type="molecule type" value="Genomic_DNA"/>
</dbReference>
<dbReference type="Pfam" id="PF03476">
    <property type="entry name" value="MOSC_N"/>
    <property type="match status" value="1"/>
</dbReference>
<organism evidence="3 4">
    <name type="scientific">Deinococcus metalli</name>
    <dbReference type="NCBI Taxonomy" id="1141878"/>
    <lineage>
        <taxon>Bacteria</taxon>
        <taxon>Thermotogati</taxon>
        <taxon>Deinococcota</taxon>
        <taxon>Deinococci</taxon>
        <taxon>Deinococcales</taxon>
        <taxon>Deinococcaceae</taxon>
        <taxon>Deinococcus</taxon>
    </lineage>
</organism>
<accession>A0A7W8KE97</accession>
<dbReference type="InterPro" id="IPR005302">
    <property type="entry name" value="MoCF_Sase_C"/>
</dbReference>
<comment type="caution">
    <text evidence="3">The sequence shown here is derived from an EMBL/GenBank/DDBJ whole genome shotgun (WGS) entry which is preliminary data.</text>
</comment>
<dbReference type="SUPFAM" id="SSF141673">
    <property type="entry name" value="MOSC N-terminal domain-like"/>
    <property type="match status" value="1"/>
</dbReference>
<dbReference type="GO" id="GO:0030170">
    <property type="term" value="F:pyridoxal phosphate binding"/>
    <property type="evidence" value="ECO:0007669"/>
    <property type="project" value="InterPro"/>
</dbReference>
<dbReference type="Pfam" id="PF03473">
    <property type="entry name" value="MOSC"/>
    <property type="match status" value="1"/>
</dbReference>
<feature type="domain" description="MOSC" evidence="1">
    <location>
        <begin position="123"/>
        <end position="259"/>
    </location>
</feature>
<dbReference type="EMBL" id="JACHFK010000004">
    <property type="protein sequence ID" value="MBB5376577.1"/>
    <property type="molecule type" value="Genomic_DNA"/>
</dbReference>
<dbReference type="GO" id="GO:0030151">
    <property type="term" value="F:molybdenum ion binding"/>
    <property type="evidence" value="ECO:0007669"/>
    <property type="project" value="InterPro"/>
</dbReference>
<name>A0A7W8KE97_9DEIO</name>
<evidence type="ECO:0000313" key="4">
    <source>
        <dbReference type="Proteomes" id="UP000539473"/>
    </source>
</evidence>
<dbReference type="Proteomes" id="UP000619376">
    <property type="component" value="Unassembled WGS sequence"/>
</dbReference>
<dbReference type="RefSeq" id="WP_184111295.1">
    <property type="nucleotide sequence ID" value="NZ_BNAJ01000004.1"/>
</dbReference>
<dbReference type="SUPFAM" id="SSF50800">
    <property type="entry name" value="PK beta-barrel domain-like"/>
    <property type="match status" value="1"/>
</dbReference>
<reference evidence="2" key="4">
    <citation type="submission" date="2024-05" db="EMBL/GenBank/DDBJ databases">
        <authorList>
            <person name="Sun Q."/>
            <person name="Zhou Y."/>
        </authorList>
    </citation>
    <scope>NUCLEOTIDE SEQUENCE</scope>
    <source>
        <strain evidence="2">CGMCC 1.18437</strain>
    </source>
</reference>
<evidence type="ECO:0000313" key="5">
    <source>
        <dbReference type="Proteomes" id="UP000619376"/>
    </source>
</evidence>
<dbReference type="GO" id="GO:0003824">
    <property type="term" value="F:catalytic activity"/>
    <property type="evidence" value="ECO:0007669"/>
    <property type="project" value="InterPro"/>
</dbReference>
<proteinExistence type="predicted"/>
<evidence type="ECO:0000313" key="2">
    <source>
        <dbReference type="EMBL" id="GHF43015.1"/>
    </source>
</evidence>
<dbReference type="PANTHER" id="PTHR14237:SF19">
    <property type="entry name" value="MITOCHONDRIAL AMIDOXIME REDUCING COMPONENT 1"/>
    <property type="match status" value="1"/>
</dbReference>
<gene>
    <name evidence="2" type="ORF">GCM10017781_19240</name>
    <name evidence="3" type="ORF">HNQ07_002041</name>
</gene>
<keyword evidence="5" id="KW-1185">Reference proteome</keyword>
<dbReference type="Proteomes" id="UP000539473">
    <property type="component" value="Unassembled WGS sequence"/>
</dbReference>